<accession>A0ABM4VQK9</accession>
<evidence type="ECO:0000259" key="1">
    <source>
        <dbReference type="Pfam" id="PF03732"/>
    </source>
</evidence>
<sequence length="314" mass="35327">MANNRTLRESAVPDLTQLPLCEEPPKHLQEFDIVCSSMKPPGVTEKLIKLREFPFSLKDSAKDWLYYLPAGSIITWAQLKNKFLKKYFPASRVASLRKEICGVKQQLRETLNIIDAASGGALVNKTPGEAWELIERMVKNSQQFDSRDTLPTRNEQQTKVCGIYTNIGHSTDMCQMIQEENAEQVSIVGNMPAPWRQLEKPRKPDKEKEILEMFKKVEINIPLLDAIKRKLKGDERIVVGENVSTVLQRKLSPKCGDPDIFTIPCKIGNTNIRNAMLNLGASINVMPNAIYASLNLAPLKETGIIIQLANRTNA</sequence>
<dbReference type="Pfam" id="PF03732">
    <property type="entry name" value="Retrotrans_gag"/>
    <property type="match status" value="1"/>
</dbReference>
<dbReference type="RefSeq" id="XP_071921815.1">
    <property type="nucleotide sequence ID" value="XM_072065714.1"/>
</dbReference>
<dbReference type="InterPro" id="IPR005162">
    <property type="entry name" value="Retrotrans_gag_dom"/>
</dbReference>
<evidence type="ECO:0000313" key="3">
    <source>
        <dbReference type="RefSeq" id="XP_071921815.1"/>
    </source>
</evidence>
<dbReference type="Proteomes" id="UP001652660">
    <property type="component" value="Chromosome 9e"/>
</dbReference>
<name>A0ABM4VQK9_COFAR</name>
<organism evidence="2 3">
    <name type="scientific">Coffea arabica</name>
    <name type="common">Arabian coffee</name>
    <dbReference type="NCBI Taxonomy" id="13443"/>
    <lineage>
        <taxon>Eukaryota</taxon>
        <taxon>Viridiplantae</taxon>
        <taxon>Streptophyta</taxon>
        <taxon>Embryophyta</taxon>
        <taxon>Tracheophyta</taxon>
        <taxon>Spermatophyta</taxon>
        <taxon>Magnoliopsida</taxon>
        <taxon>eudicotyledons</taxon>
        <taxon>Gunneridae</taxon>
        <taxon>Pentapetalae</taxon>
        <taxon>asterids</taxon>
        <taxon>lamiids</taxon>
        <taxon>Gentianales</taxon>
        <taxon>Rubiaceae</taxon>
        <taxon>Ixoroideae</taxon>
        <taxon>Gardenieae complex</taxon>
        <taxon>Bertiereae - Coffeeae clade</taxon>
        <taxon>Coffeeae</taxon>
        <taxon>Coffea</taxon>
    </lineage>
</organism>
<keyword evidence="2" id="KW-1185">Reference proteome</keyword>
<dbReference type="Gene3D" id="2.40.70.10">
    <property type="entry name" value="Acid Proteases"/>
    <property type="match status" value="1"/>
</dbReference>
<dbReference type="InterPro" id="IPR021109">
    <property type="entry name" value="Peptidase_aspartic_dom_sf"/>
</dbReference>
<evidence type="ECO:0000313" key="2">
    <source>
        <dbReference type="Proteomes" id="UP001652660"/>
    </source>
</evidence>
<dbReference type="GeneID" id="140014635"/>
<protein>
    <recommendedName>
        <fullName evidence="1">Retrotransposon gag domain-containing protein</fullName>
    </recommendedName>
</protein>
<gene>
    <name evidence="3" type="primary">LOC140014635</name>
</gene>
<proteinExistence type="predicted"/>
<dbReference type="PANTHER" id="PTHR33223">
    <property type="entry name" value="CCHC-TYPE DOMAIN-CONTAINING PROTEIN"/>
    <property type="match status" value="1"/>
</dbReference>
<dbReference type="PANTHER" id="PTHR33223:SF3">
    <property type="match status" value="1"/>
</dbReference>
<feature type="domain" description="Retrotransposon gag" evidence="1">
    <location>
        <begin position="53"/>
        <end position="110"/>
    </location>
</feature>
<reference evidence="3" key="1">
    <citation type="submission" date="2025-08" db="UniProtKB">
        <authorList>
            <consortium name="RefSeq"/>
        </authorList>
    </citation>
    <scope>IDENTIFICATION</scope>
    <source>
        <tissue evidence="3">Leaves</tissue>
    </source>
</reference>